<feature type="transmembrane region" description="Helical" evidence="7">
    <location>
        <begin position="236"/>
        <end position="256"/>
    </location>
</feature>
<feature type="transmembrane region" description="Helical" evidence="7">
    <location>
        <begin position="268"/>
        <end position="285"/>
    </location>
</feature>
<dbReference type="Proteomes" id="UP001295444">
    <property type="component" value="Chromosome 04"/>
</dbReference>
<evidence type="ECO:0000256" key="2">
    <source>
        <dbReference type="ARBA" id="ARBA00008789"/>
    </source>
</evidence>
<reference evidence="8" key="1">
    <citation type="submission" date="2022-03" db="EMBL/GenBank/DDBJ databases">
        <authorList>
            <person name="Alioto T."/>
            <person name="Alioto T."/>
            <person name="Gomez Garrido J."/>
        </authorList>
    </citation>
    <scope>NUCLEOTIDE SEQUENCE</scope>
</reference>
<feature type="transmembrane region" description="Helical" evidence="7">
    <location>
        <begin position="297"/>
        <end position="316"/>
    </location>
</feature>
<dbReference type="PANTHER" id="PTHR16024:SF13">
    <property type="entry name" value="XK-RELATED PROTEIN 9"/>
    <property type="match status" value="1"/>
</dbReference>
<keyword evidence="9" id="KW-1185">Reference proteome</keyword>
<comment type="subcellular location">
    <subcellularLocation>
        <location evidence="1">Cell membrane</location>
        <topology evidence="1">Multi-pass membrane protein</topology>
    </subcellularLocation>
    <subcellularLocation>
        <location evidence="7">Membrane</location>
        <topology evidence="7">Multi-pass membrane protein</topology>
    </subcellularLocation>
</comment>
<evidence type="ECO:0000256" key="4">
    <source>
        <dbReference type="ARBA" id="ARBA00022692"/>
    </source>
</evidence>
<dbReference type="InterPro" id="IPR050895">
    <property type="entry name" value="XK-related_scramblase"/>
</dbReference>
<organism evidence="8 9">
    <name type="scientific">Pelobates cultripes</name>
    <name type="common">Western spadefoot toad</name>
    <dbReference type="NCBI Taxonomy" id="61616"/>
    <lineage>
        <taxon>Eukaryota</taxon>
        <taxon>Metazoa</taxon>
        <taxon>Chordata</taxon>
        <taxon>Craniata</taxon>
        <taxon>Vertebrata</taxon>
        <taxon>Euteleostomi</taxon>
        <taxon>Amphibia</taxon>
        <taxon>Batrachia</taxon>
        <taxon>Anura</taxon>
        <taxon>Pelobatoidea</taxon>
        <taxon>Pelobatidae</taxon>
        <taxon>Pelobates</taxon>
    </lineage>
</organism>
<evidence type="ECO:0000256" key="7">
    <source>
        <dbReference type="RuleBase" id="RU910716"/>
    </source>
</evidence>
<feature type="transmembrane region" description="Helical" evidence="7">
    <location>
        <begin position="54"/>
        <end position="77"/>
    </location>
</feature>
<feature type="transmembrane region" description="Helical" evidence="7">
    <location>
        <begin position="322"/>
        <end position="349"/>
    </location>
</feature>
<dbReference type="InterPro" id="IPR018629">
    <property type="entry name" value="XK-rel"/>
</dbReference>
<feature type="transmembrane region" description="Helical" evidence="7">
    <location>
        <begin position="89"/>
        <end position="106"/>
    </location>
</feature>
<evidence type="ECO:0000313" key="9">
    <source>
        <dbReference type="Proteomes" id="UP001295444"/>
    </source>
</evidence>
<protein>
    <recommendedName>
        <fullName evidence="7">XK-related protein</fullName>
    </recommendedName>
</protein>
<dbReference type="AlphaFoldDB" id="A0AAD1S1K2"/>
<dbReference type="EMBL" id="OW240915">
    <property type="protein sequence ID" value="CAH2285389.1"/>
    <property type="molecule type" value="Genomic_DNA"/>
</dbReference>
<accession>A0AAD1S1K2</accession>
<evidence type="ECO:0000256" key="1">
    <source>
        <dbReference type="ARBA" id="ARBA00004651"/>
    </source>
</evidence>
<sequence length="381" mass="43876">MNLKHNNQEKNHQMMSFTRWNFFMTGMGIFTFLFDVGVDLWIAMKYFQQELHLYGLLTIFFILVGAIIIQVFSYTWFKDVEKDSRKLTWILVVHLFLSGIFVRYWYALKYGYLATLSKQKTNDSATKKKIAVEAMTDLSMLRVFKTYLESIPQLILQIYILMEHGRISIVQYASILVSVSSISWSTVDYQMCLRKSLPGTKGMNVGLPAITYVLYKFFTLTSWIVSIVFLLSCKPYLFAILMTVLGVAGLCWTLKQETAFCSTSGMEILYRIIIGFILIFTFFNVKGQKTKIPISVYYFVRVLTVTGILTLCFYYKPNLTRTLLFTILSIATVLSLGLGIISLILYYVCFHPTLCAKEMVGDTVDGDSSEQVSRMKRFIMP</sequence>
<dbReference type="PANTHER" id="PTHR16024">
    <property type="entry name" value="XK-RELATED PROTEIN"/>
    <property type="match status" value="1"/>
</dbReference>
<evidence type="ECO:0000256" key="6">
    <source>
        <dbReference type="ARBA" id="ARBA00023136"/>
    </source>
</evidence>
<feature type="transmembrane region" description="Helical" evidence="7">
    <location>
        <begin position="20"/>
        <end position="42"/>
    </location>
</feature>
<evidence type="ECO:0000256" key="3">
    <source>
        <dbReference type="ARBA" id="ARBA00022475"/>
    </source>
</evidence>
<gene>
    <name evidence="8" type="ORF">PECUL_23A016337</name>
</gene>
<keyword evidence="6 7" id="KW-0472">Membrane</keyword>
<keyword evidence="5 7" id="KW-1133">Transmembrane helix</keyword>
<comment type="similarity">
    <text evidence="2 7">Belongs to the XK family.</text>
</comment>
<keyword evidence="4 7" id="KW-0812">Transmembrane</keyword>
<keyword evidence="3" id="KW-1003">Cell membrane</keyword>
<evidence type="ECO:0000256" key="5">
    <source>
        <dbReference type="ARBA" id="ARBA00022989"/>
    </source>
</evidence>
<proteinExistence type="inferred from homology"/>
<name>A0AAD1S1K2_PELCU</name>
<dbReference type="GO" id="GO:0005886">
    <property type="term" value="C:plasma membrane"/>
    <property type="evidence" value="ECO:0007669"/>
    <property type="project" value="UniProtKB-SubCell"/>
</dbReference>
<feature type="transmembrane region" description="Helical" evidence="7">
    <location>
        <begin position="207"/>
        <end position="231"/>
    </location>
</feature>
<evidence type="ECO:0000313" key="8">
    <source>
        <dbReference type="EMBL" id="CAH2285389.1"/>
    </source>
</evidence>
<dbReference type="Pfam" id="PF09815">
    <property type="entry name" value="XK-related"/>
    <property type="match status" value="1"/>
</dbReference>